<name>A0AAV3XSZ0_9CYAN</name>
<keyword evidence="3" id="KW-1185">Reference proteome</keyword>
<dbReference type="SUPFAM" id="SSF53756">
    <property type="entry name" value="UDP-Glycosyltransferase/glycogen phosphorylase"/>
    <property type="match status" value="1"/>
</dbReference>
<reference evidence="2" key="1">
    <citation type="submission" date="2019-10" db="EMBL/GenBank/DDBJ databases">
        <title>Draft genome sequece of Microseira wollei NIES-4236.</title>
        <authorList>
            <person name="Yamaguchi H."/>
            <person name="Suzuki S."/>
            <person name="Kawachi M."/>
        </authorList>
    </citation>
    <scope>NUCLEOTIDE SEQUENCE</scope>
    <source>
        <strain evidence="2">NIES-4236</strain>
    </source>
</reference>
<gene>
    <name evidence="2" type="ORF">MiSe_91050</name>
</gene>
<dbReference type="GO" id="GO:0016758">
    <property type="term" value="F:hexosyltransferase activity"/>
    <property type="evidence" value="ECO:0007669"/>
    <property type="project" value="InterPro"/>
</dbReference>
<evidence type="ECO:0000259" key="1">
    <source>
        <dbReference type="Pfam" id="PF04101"/>
    </source>
</evidence>
<feature type="domain" description="Glycosyl transferase family 28 C-terminal" evidence="1">
    <location>
        <begin position="66"/>
        <end position="210"/>
    </location>
</feature>
<protein>
    <recommendedName>
        <fullName evidence="1">Glycosyl transferase family 28 C-terminal domain-containing protein</fullName>
    </recommendedName>
</protein>
<dbReference type="AlphaFoldDB" id="A0AAV3XSZ0"/>
<dbReference type="Proteomes" id="UP001050975">
    <property type="component" value="Unassembled WGS sequence"/>
</dbReference>
<dbReference type="PANTHER" id="PTHR21015">
    <property type="entry name" value="UDP-N-ACETYLGLUCOSAMINE--N-ACETYLMURAMYL-(PENTAPEPTIDE) PYROPHOSPHORYL-UNDECAPRENOL N-ACETYLGLUCOSAMINE TRANSFERASE 1"/>
    <property type="match status" value="1"/>
</dbReference>
<accession>A0AAV3XSZ0</accession>
<dbReference type="Gene3D" id="3.40.50.2000">
    <property type="entry name" value="Glycogen Phosphorylase B"/>
    <property type="match status" value="1"/>
</dbReference>
<dbReference type="EMBL" id="BLAY01000318">
    <property type="protein sequence ID" value="GET44279.1"/>
    <property type="molecule type" value="Genomic_DNA"/>
</dbReference>
<dbReference type="Pfam" id="PF04101">
    <property type="entry name" value="Glyco_tran_28_C"/>
    <property type="match status" value="1"/>
</dbReference>
<evidence type="ECO:0000313" key="3">
    <source>
        <dbReference type="Proteomes" id="UP001050975"/>
    </source>
</evidence>
<comment type="caution">
    <text evidence="2">The sequence shown here is derived from an EMBL/GenBank/DDBJ whole genome shotgun (WGS) entry which is preliminary data.</text>
</comment>
<proteinExistence type="predicted"/>
<dbReference type="RefSeq" id="WP_226593990.1">
    <property type="nucleotide sequence ID" value="NZ_BLAY01000318.1"/>
</dbReference>
<dbReference type="PANTHER" id="PTHR21015:SF28">
    <property type="entry name" value="SLL1722 PROTEIN"/>
    <property type="match status" value="1"/>
</dbReference>
<evidence type="ECO:0000313" key="2">
    <source>
        <dbReference type="EMBL" id="GET44279.1"/>
    </source>
</evidence>
<sequence length="241" mass="26986">MNHYYDLLLYHSDPKVHRLEESFALAKDLKCQVCYTGYVVQSPIENTVVTDEDIASLSSQEPTILVSVGGGKLGHDLLEAVIEAAAILEKQLRHKINIFTGPLMPDEKLLQLQKLAADRTNINIRRFTTQLIEHMEKASLSISLGGYNTTMNVLKTGVRSMIYPSNKDREQAIRAEKLEKMGILEVIRPEDLSPAHLAEKIIACLNKEPVKNLCQNLELQGAQKTAQLLQNLLELQMIEAA</sequence>
<dbReference type="InterPro" id="IPR007235">
    <property type="entry name" value="Glyco_trans_28_C"/>
</dbReference>
<organism evidence="2 3">
    <name type="scientific">Microseira wollei NIES-4236</name>
    <dbReference type="NCBI Taxonomy" id="2530354"/>
    <lineage>
        <taxon>Bacteria</taxon>
        <taxon>Bacillati</taxon>
        <taxon>Cyanobacteriota</taxon>
        <taxon>Cyanophyceae</taxon>
        <taxon>Oscillatoriophycideae</taxon>
        <taxon>Aerosakkonematales</taxon>
        <taxon>Aerosakkonemataceae</taxon>
        <taxon>Microseira</taxon>
    </lineage>
</organism>